<proteinExistence type="predicted"/>
<name>A0A224Y3G6_9HEMI</name>
<protein>
    <submittedName>
        <fullName evidence="2">Uncharacterized protein</fullName>
    </submittedName>
</protein>
<sequence length="93" mass="11492">MFFIIDILIIFTFHTETFSDTQCIYIIFFLVFNIRNFCSVTSFLILFVFIFMFFFSIWFFISTCLHFNKMFRFTTFIFKLIFFFLSATSWRDS</sequence>
<evidence type="ECO:0000256" key="1">
    <source>
        <dbReference type="SAM" id="Phobius"/>
    </source>
</evidence>
<feature type="transmembrane region" description="Helical" evidence="1">
    <location>
        <begin position="40"/>
        <end position="61"/>
    </location>
</feature>
<keyword evidence="1" id="KW-0472">Membrane</keyword>
<reference evidence="2" key="1">
    <citation type="journal article" date="2018" name="PLoS Negl. Trop. Dis.">
        <title>An insight into the salivary gland and fat body transcriptome of Panstrongylus lignarius (Hemiptera: Heteroptera), the main vector of Chagas disease in Peru.</title>
        <authorList>
            <person name="Nevoa J.C."/>
            <person name="Mendes M.T."/>
            <person name="da Silva M.V."/>
            <person name="Soares S.C."/>
            <person name="Oliveira C.J.F."/>
            <person name="Ribeiro J.M.C."/>
        </authorList>
    </citation>
    <scope>NUCLEOTIDE SEQUENCE</scope>
</reference>
<organism evidence="2">
    <name type="scientific">Panstrongylus lignarius</name>
    <dbReference type="NCBI Taxonomy" id="156445"/>
    <lineage>
        <taxon>Eukaryota</taxon>
        <taxon>Metazoa</taxon>
        <taxon>Ecdysozoa</taxon>
        <taxon>Arthropoda</taxon>
        <taxon>Hexapoda</taxon>
        <taxon>Insecta</taxon>
        <taxon>Pterygota</taxon>
        <taxon>Neoptera</taxon>
        <taxon>Paraneoptera</taxon>
        <taxon>Hemiptera</taxon>
        <taxon>Heteroptera</taxon>
        <taxon>Panheteroptera</taxon>
        <taxon>Cimicomorpha</taxon>
        <taxon>Reduviidae</taxon>
        <taxon>Triatominae</taxon>
        <taxon>Panstrongylus</taxon>
    </lineage>
</organism>
<accession>A0A224Y3G6</accession>
<evidence type="ECO:0000313" key="2">
    <source>
        <dbReference type="EMBL" id="JAW15051.1"/>
    </source>
</evidence>
<feature type="transmembrane region" description="Helical" evidence="1">
    <location>
        <begin position="7"/>
        <end position="34"/>
    </location>
</feature>
<dbReference type="AlphaFoldDB" id="A0A224Y3G6"/>
<feature type="transmembrane region" description="Helical" evidence="1">
    <location>
        <begin position="73"/>
        <end position="90"/>
    </location>
</feature>
<dbReference type="EMBL" id="GFTR01001375">
    <property type="protein sequence ID" value="JAW15051.1"/>
    <property type="molecule type" value="Transcribed_RNA"/>
</dbReference>
<keyword evidence="1" id="KW-0812">Transmembrane</keyword>
<keyword evidence="1" id="KW-1133">Transmembrane helix</keyword>